<evidence type="ECO:0000259" key="3">
    <source>
        <dbReference type="PROSITE" id="PS51212"/>
    </source>
</evidence>
<feature type="domain" description="WSC" evidence="3">
    <location>
        <begin position="425"/>
        <end position="518"/>
    </location>
</feature>
<organism evidence="4 5">
    <name type="scientific">Neodothiora populina</name>
    <dbReference type="NCBI Taxonomy" id="2781224"/>
    <lineage>
        <taxon>Eukaryota</taxon>
        <taxon>Fungi</taxon>
        <taxon>Dikarya</taxon>
        <taxon>Ascomycota</taxon>
        <taxon>Pezizomycotina</taxon>
        <taxon>Dothideomycetes</taxon>
        <taxon>Dothideomycetidae</taxon>
        <taxon>Dothideales</taxon>
        <taxon>Dothioraceae</taxon>
        <taxon>Neodothiora</taxon>
    </lineage>
</organism>
<dbReference type="PANTHER" id="PTHR35560:SF3">
    <property type="entry name" value="PEPTIDASE S9 PROLYL OLIGOPEPTIDASE CATALYTIC DOMAIN-CONTAINING PROTEIN"/>
    <property type="match status" value="1"/>
</dbReference>
<feature type="chain" id="PRO_5046932784" description="WSC domain-containing protein" evidence="2">
    <location>
        <begin position="23"/>
        <end position="1925"/>
    </location>
</feature>
<dbReference type="Gene3D" id="3.40.50.1820">
    <property type="entry name" value="alpha/beta hydrolase"/>
    <property type="match status" value="1"/>
</dbReference>
<dbReference type="Gene3D" id="3.50.4.10">
    <property type="entry name" value="Hepatocyte Growth Factor"/>
    <property type="match status" value="1"/>
</dbReference>
<dbReference type="RefSeq" id="XP_069197586.1">
    <property type="nucleotide sequence ID" value="XM_069348330.1"/>
</dbReference>
<sequence>MQSSLWKTLICLTSLLVELTIAQQYAGDVIPNSLPAVPGSEIAYFKIKEPTGKTPKAYNLTLTNYQSLQANGKQLDPLQIQRAVIIVHGLQRDPGLYISNVMTAISQETDPNINRSTVAMMAPYFPNGDDKNSGYPYNETNPAVPGKTYSGSARSYTGALVWQASQWSGGGVNQYPAAYTTVSSYYVLDTLIQWYANKAVFPNVKQIVIAGHSLGGQTVQRYAIAGKLASELGVTVPVTYWIANPNSYAWLDETRPLSTAGCPTYNDWREGLNNYTGYISPAVYQNTLMTSGNAAVQANYNAKNKAYARGLLDTGDDSSGCQPATTGANRNERFFAFINKFPPVCQAPNSTSGHCDTVDFMQIGHDAGSMMASPAGRARLFEDNFYGDGARTYDSGYPRVQQGDDPYPNPYLATNNTSVQTYAGNMTLQGCFTDSTNTRSLAFQSYDSNTNTIEKCTQACVDAGYTIAGVEYGSQCYCGNVLSGTADKVVAVGCSMTCPGNSSETCGDLARLNVYSNGAPIILAPPSQPKTVGAYTSFSCNSEATGARALSSKAYSDATNMTLESCASFCSGYNYFGIEYARECYCGNCFNAGSGALGTSSCSMTCTGNASEYCGGNNALSVYQVSTNTNTTANNCTGGTGGATSTAPASSIPTASLCPATNGQTLSDSSNSTYQITCSSDSSLGSYASFAASTSYLDCMDACDARSSTGCQGFTYVGATNGAGSGTCYFKTALGSLTAAGSNLITGQKMSSGTGSSSSVSSSGTATGTSSAAATATAVQCPTSDSTTFTASNGAQFLIECGIDHSGGDMSNVVVSDFASCINACATTTGCVDVSLSGQVCYLKSTLGGAVNSASIWGAKLVSSASSSTSSSVSSSSMSSSSVTSSTGSATASSTSAAFPGASSTTCPGLDKSSMVDSNGAVYNVYCSADLDTATLSVMYSSTGISACMTECDSTTGCSAITYAASDSTLGSGYCYLRTTGPTMGAGSTTLVAVQVAGPGSATPPSTSSSSSSSVASSTSSTSPATTSSASSTSASSTSTNTAFPGASSTTCPGLDKASMVDSKGAIYNVYCTSDTNTATLSVMYSSTGMDGCMTGCDAATGCNAFTFAASDTTLTSGYCYLRTAGPILGGSSTTVVAVQVSGPGSATPPSSSSSSSTLASSSSSTASSSSSSITSSTVSSSSTSVSASASSTVSRLAAATATTCPGMDKSSMVDSQGAVYNVYCSADTNTATMSTIATSTGIDGCMVGCDTTTGCNSFTFAANDNALASGFCYLRTSGPLLGGGSTLVVAVQVSGPGSATPPSTSSSSTVSSSVTSSSRVASSTATSSSSTISSSTSTSASSTVSRFAAATATTCPGMDKSSVVDSKGAIYNVYCSSDTGNQATVMYSSTGMDGCMTGCDSTAGCNAFTFAANDNTLANGYCYLRTAGPIFGAGSTVLVAVQIAGPGSATPPSTSSSRASSSSSTATSSIASSVSSYSSSITSAKPSSTSSSSTVVSSTSTTTTFPATSATTCPGMNQSSLVDANGSVYNIYCSADTNTGILAVMTTTSGIQGCMANCDKTTGCTAFTYAGDSKMTGGYCYLRTVGGRSSSTSNTLVVAQLVSRGSGPSFSSSKSSSSGSATSSVPARANFAAAASSDSSSSSSSSSSSVISSTSSSTVSSVTPTSSSSSSSASSSSSSSSVAASSSTSSSVSSTSNSVSSSSIASSTSSSSSSAQTTSTVNANANFAAPASSSSLASSSSSVSSSSSSSSSSSAASPSVTSSSSSAFSTASSSSTSTSSTVSVTPTAPAIVYNNVGKEYDYLGCYNDTSSARALNSTMLYGTTQNNMTLEKCATFCGQYSYFGVEYGQECYCGKTIGNGSYNSTLTQCTKSCPGNSTELCGGGNALQMYMAFTTSTSSSAGAAQATGTPVKRRRGLQGLRGFY</sequence>
<feature type="region of interest" description="Disordered" evidence="1">
    <location>
        <begin position="1605"/>
        <end position="1624"/>
    </location>
</feature>
<evidence type="ECO:0000256" key="2">
    <source>
        <dbReference type="SAM" id="SignalP"/>
    </source>
</evidence>
<feature type="region of interest" description="Disordered" evidence="1">
    <location>
        <begin position="1746"/>
        <end position="1783"/>
    </location>
</feature>
<dbReference type="GeneID" id="95980118"/>
<feature type="compositionally biased region" description="Low complexity" evidence="1">
    <location>
        <begin position="1001"/>
        <end position="1040"/>
    </location>
</feature>
<dbReference type="PANTHER" id="PTHR35560">
    <property type="entry name" value="BLL0132 PROTEIN"/>
    <property type="match status" value="1"/>
</dbReference>
<dbReference type="InterPro" id="IPR029058">
    <property type="entry name" value="AB_hydrolase_fold"/>
</dbReference>
<feature type="region of interest" description="Disordered" evidence="1">
    <location>
        <begin position="998"/>
        <end position="1047"/>
    </location>
</feature>
<comment type="caution">
    <text evidence="4">The sequence shown here is derived from an EMBL/GenBank/DDBJ whole genome shotgun (WGS) entry which is preliminary data.</text>
</comment>
<feature type="region of interest" description="Disordered" evidence="1">
    <location>
        <begin position="1482"/>
        <end position="1506"/>
    </location>
</feature>
<evidence type="ECO:0000313" key="5">
    <source>
        <dbReference type="Proteomes" id="UP001562354"/>
    </source>
</evidence>
<feature type="domain" description="WSC" evidence="3">
    <location>
        <begin position="1800"/>
        <end position="1894"/>
    </location>
</feature>
<gene>
    <name evidence="4" type="ORF">AAFC00_006419</name>
</gene>
<feature type="domain" description="WSC" evidence="3">
    <location>
        <begin position="534"/>
        <end position="626"/>
    </location>
</feature>
<dbReference type="InterPro" id="IPR003609">
    <property type="entry name" value="Pan_app"/>
</dbReference>
<dbReference type="InterPro" id="IPR002889">
    <property type="entry name" value="WSC_carb-bd"/>
</dbReference>
<keyword evidence="5" id="KW-1185">Reference proteome</keyword>
<keyword evidence="2" id="KW-0732">Signal</keyword>
<protein>
    <recommendedName>
        <fullName evidence="3">WSC domain-containing protein</fullName>
    </recommendedName>
</protein>
<feature type="compositionally biased region" description="Low complexity" evidence="1">
    <location>
        <begin position="1146"/>
        <end position="1184"/>
    </location>
</feature>
<dbReference type="SMART" id="SM00321">
    <property type="entry name" value="WSC"/>
    <property type="match status" value="3"/>
</dbReference>
<feature type="region of interest" description="Disordered" evidence="1">
    <location>
        <begin position="1143"/>
        <end position="1184"/>
    </location>
</feature>
<accession>A0ABR3P5H3</accession>
<dbReference type="Pfam" id="PF01822">
    <property type="entry name" value="WSC"/>
    <property type="match status" value="3"/>
</dbReference>
<dbReference type="PROSITE" id="PS51212">
    <property type="entry name" value="WSC"/>
    <property type="match status" value="3"/>
</dbReference>
<feature type="signal peptide" evidence="2">
    <location>
        <begin position="1"/>
        <end position="22"/>
    </location>
</feature>
<evidence type="ECO:0000313" key="4">
    <source>
        <dbReference type="EMBL" id="KAL1297904.1"/>
    </source>
</evidence>
<dbReference type="Proteomes" id="UP001562354">
    <property type="component" value="Unassembled WGS sequence"/>
</dbReference>
<dbReference type="SUPFAM" id="SSF53474">
    <property type="entry name" value="alpha/beta-Hydrolases"/>
    <property type="match status" value="1"/>
</dbReference>
<proteinExistence type="predicted"/>
<evidence type="ECO:0000256" key="1">
    <source>
        <dbReference type="SAM" id="MobiDB-lite"/>
    </source>
</evidence>
<reference evidence="4 5" key="1">
    <citation type="submission" date="2024-07" db="EMBL/GenBank/DDBJ databases">
        <title>Draft sequence of the Neodothiora populina.</title>
        <authorList>
            <person name="Drown D.D."/>
            <person name="Schuette U.S."/>
            <person name="Buechlein A.B."/>
            <person name="Rusch D.R."/>
            <person name="Winton L.W."/>
            <person name="Adams G.A."/>
        </authorList>
    </citation>
    <scope>NUCLEOTIDE SEQUENCE [LARGE SCALE GENOMIC DNA]</scope>
    <source>
        <strain evidence="4 5">CPC 39397</strain>
    </source>
</reference>
<dbReference type="Pfam" id="PF14295">
    <property type="entry name" value="PAN_4"/>
    <property type="match status" value="7"/>
</dbReference>
<feature type="region of interest" description="Disordered" evidence="1">
    <location>
        <begin position="1653"/>
        <end position="1700"/>
    </location>
</feature>
<name>A0ABR3P5H3_9PEZI</name>
<dbReference type="EMBL" id="JBFMKM010000014">
    <property type="protein sequence ID" value="KAL1297904.1"/>
    <property type="molecule type" value="Genomic_DNA"/>
</dbReference>